<keyword evidence="3" id="KW-1185">Reference proteome</keyword>
<dbReference type="AlphaFoldDB" id="A0A4Q7PJN7"/>
<dbReference type="EMBL" id="SGXE01000001">
    <property type="protein sequence ID" value="RZS99122.1"/>
    <property type="molecule type" value="Genomic_DNA"/>
</dbReference>
<evidence type="ECO:0000259" key="1">
    <source>
        <dbReference type="Pfam" id="PF12867"/>
    </source>
</evidence>
<dbReference type="Gene3D" id="1.20.120.450">
    <property type="entry name" value="dinb family like domain"/>
    <property type="match status" value="1"/>
</dbReference>
<evidence type="ECO:0000313" key="3">
    <source>
        <dbReference type="Proteomes" id="UP000292262"/>
    </source>
</evidence>
<dbReference type="RefSeq" id="WP_130284983.1">
    <property type="nucleotide sequence ID" value="NZ_SGXE01000001.1"/>
</dbReference>
<protein>
    <submittedName>
        <fullName evidence="2">DinB family protein</fullName>
    </submittedName>
</protein>
<dbReference type="Pfam" id="PF12867">
    <property type="entry name" value="DinB_2"/>
    <property type="match status" value="1"/>
</dbReference>
<gene>
    <name evidence="2" type="ORF">EV197_0327</name>
</gene>
<reference evidence="2 3" key="1">
    <citation type="submission" date="2019-02" db="EMBL/GenBank/DDBJ databases">
        <title>Genomic Encyclopedia of Type Strains, Phase IV (KMG-IV): sequencing the most valuable type-strain genomes for metagenomic binning, comparative biology and taxonomic classification.</title>
        <authorList>
            <person name="Goeker M."/>
        </authorList>
    </citation>
    <scope>NUCLEOTIDE SEQUENCE [LARGE SCALE GENOMIC DNA]</scope>
    <source>
        <strain evidence="2 3">DSM 17196</strain>
    </source>
</reference>
<name>A0A4Q7PJN7_9FLAO</name>
<dbReference type="InterPro" id="IPR034660">
    <property type="entry name" value="DinB/YfiT-like"/>
</dbReference>
<organism evidence="2 3">
    <name type="scientific">Aquimarina brevivitae</name>
    <dbReference type="NCBI Taxonomy" id="323412"/>
    <lineage>
        <taxon>Bacteria</taxon>
        <taxon>Pseudomonadati</taxon>
        <taxon>Bacteroidota</taxon>
        <taxon>Flavobacteriia</taxon>
        <taxon>Flavobacteriales</taxon>
        <taxon>Flavobacteriaceae</taxon>
        <taxon>Aquimarina</taxon>
    </lineage>
</organism>
<feature type="domain" description="DinB-like" evidence="1">
    <location>
        <begin position="10"/>
        <end position="143"/>
    </location>
</feature>
<dbReference type="InterPro" id="IPR024775">
    <property type="entry name" value="DinB-like"/>
</dbReference>
<dbReference type="OrthoDB" id="4295522at2"/>
<proteinExistence type="predicted"/>
<comment type="caution">
    <text evidence="2">The sequence shown here is derived from an EMBL/GenBank/DDBJ whole genome shotgun (WGS) entry which is preliminary data.</text>
</comment>
<dbReference type="SUPFAM" id="SSF109854">
    <property type="entry name" value="DinB/YfiT-like putative metalloenzymes"/>
    <property type="match status" value="1"/>
</dbReference>
<evidence type="ECO:0000313" key="2">
    <source>
        <dbReference type="EMBL" id="RZS99122.1"/>
    </source>
</evidence>
<dbReference type="Proteomes" id="UP000292262">
    <property type="component" value="Unassembled WGS sequence"/>
</dbReference>
<sequence length="151" mass="17167">MQHPLHITRVNRQLLTKILEQHTLDQLNKIPEGFSNNLIWNIAHTVVTQQLLMYKLSGNAMLVSEELVAKYQKGTKAEAPVHQDEVKTIKELLIRTIDQTEKDLASGLFTTFNEYPTSTGFVLKSIDDALHFNNFHEGIHIGYCLALKKGL</sequence>
<accession>A0A4Q7PJN7</accession>